<keyword evidence="3" id="KW-1185">Reference proteome</keyword>
<dbReference type="Pfam" id="PF02141">
    <property type="entry name" value="DENN"/>
    <property type="match status" value="1"/>
</dbReference>
<dbReference type="VEuPathDB" id="TrichDB:TRFO_36736"/>
<dbReference type="PROSITE" id="PS50211">
    <property type="entry name" value="DENN"/>
    <property type="match status" value="1"/>
</dbReference>
<dbReference type="AlphaFoldDB" id="A0A1J4JHN9"/>
<evidence type="ECO:0000313" key="2">
    <source>
        <dbReference type="EMBL" id="OHS97123.1"/>
    </source>
</evidence>
<sequence length="420" mass="48063">MSRFLRSTGKPLFIYAGVVQPSIVKTLYTSGILKDKDIQNLIDFCYPLSKMDPGPYTYINRFKSSNGIFYNVFCLRDQTSFIINHNNKAPSKNQQNTNNIESNLNLNEHCSLCIVSEYNEYLAFEEILKMTRNLLLNKVEAAEMYLRNIIHENYYRSNEKIWNCLQQTSKVSDNIPLKIIGLLITALISDTSCIVVSSNLEKLSKFCYELQFLICPLKWHHIFVPILPKKFIDTIQSPSPFIVGLHRTLLKKALKDEVDGHLLIDIDDKIKIDAKKIEVFPNWALSIAKSSLQSNELQDRQTLIMKLICKALGIQMSNSLQVTVKRINSAMNNIHYQTNTFSCSLLNSRTLISFFDAIKENTISKEYKKMIERSCKSNVTSLAIQKVDEFPITKRKPKVHETKANFIESDSGSNSINSSS</sequence>
<evidence type="ECO:0000313" key="3">
    <source>
        <dbReference type="Proteomes" id="UP000179807"/>
    </source>
</evidence>
<evidence type="ECO:0000259" key="1">
    <source>
        <dbReference type="PROSITE" id="PS50211"/>
    </source>
</evidence>
<dbReference type="EMBL" id="MLAK01001136">
    <property type="protein sequence ID" value="OHS97123.1"/>
    <property type="molecule type" value="Genomic_DNA"/>
</dbReference>
<protein>
    <recommendedName>
        <fullName evidence="1">UDENN domain-containing protein</fullName>
    </recommendedName>
</protein>
<dbReference type="OrthoDB" id="206724at2759"/>
<accession>A0A1J4JHN9</accession>
<dbReference type="InterPro" id="IPR037516">
    <property type="entry name" value="Tripartite_DENN"/>
</dbReference>
<dbReference type="GeneID" id="94845715"/>
<dbReference type="InterPro" id="IPR051942">
    <property type="entry name" value="DENN_domain_containing_2"/>
</dbReference>
<name>A0A1J4JHN9_9EUKA</name>
<dbReference type="Gene3D" id="3.40.50.11500">
    <property type="match status" value="1"/>
</dbReference>
<organism evidence="2 3">
    <name type="scientific">Tritrichomonas foetus</name>
    <dbReference type="NCBI Taxonomy" id="1144522"/>
    <lineage>
        <taxon>Eukaryota</taxon>
        <taxon>Metamonada</taxon>
        <taxon>Parabasalia</taxon>
        <taxon>Tritrichomonadida</taxon>
        <taxon>Tritrichomonadidae</taxon>
        <taxon>Tritrichomonas</taxon>
    </lineage>
</organism>
<dbReference type="InterPro" id="IPR043153">
    <property type="entry name" value="DENN_C"/>
</dbReference>
<dbReference type="PANTHER" id="PTHR15288">
    <property type="entry name" value="DENN DOMAIN-CONTAINING PROTEIN 2"/>
    <property type="match status" value="1"/>
</dbReference>
<comment type="caution">
    <text evidence="2">The sequence shown here is derived from an EMBL/GenBank/DDBJ whole genome shotgun (WGS) entry which is preliminary data.</text>
</comment>
<dbReference type="PANTHER" id="PTHR15288:SF0">
    <property type="entry name" value="UDENN DOMAIN-CONTAINING PROTEIN"/>
    <property type="match status" value="1"/>
</dbReference>
<dbReference type="RefSeq" id="XP_068350260.1">
    <property type="nucleotide sequence ID" value="XM_068511011.1"/>
</dbReference>
<feature type="domain" description="UDENN" evidence="1">
    <location>
        <begin position="1"/>
        <end position="381"/>
    </location>
</feature>
<dbReference type="InterPro" id="IPR001194">
    <property type="entry name" value="cDENN_dom"/>
</dbReference>
<reference evidence="2" key="1">
    <citation type="submission" date="2016-10" db="EMBL/GenBank/DDBJ databases">
        <authorList>
            <person name="Benchimol M."/>
            <person name="Almeida L.G."/>
            <person name="Vasconcelos A.T."/>
            <person name="Perreira-Neves A."/>
            <person name="Rosa I.A."/>
            <person name="Tasca T."/>
            <person name="Bogo M.R."/>
            <person name="de Souza W."/>
        </authorList>
    </citation>
    <scope>NUCLEOTIDE SEQUENCE [LARGE SCALE GENOMIC DNA]</scope>
    <source>
        <strain evidence="2">K</strain>
    </source>
</reference>
<dbReference type="SMART" id="SM00799">
    <property type="entry name" value="DENN"/>
    <property type="match status" value="1"/>
</dbReference>
<gene>
    <name evidence="2" type="ORF">TRFO_36736</name>
</gene>
<dbReference type="Proteomes" id="UP000179807">
    <property type="component" value="Unassembled WGS sequence"/>
</dbReference>
<proteinExistence type="predicted"/>